<proteinExistence type="predicted"/>
<keyword evidence="2" id="KW-1185">Reference proteome</keyword>
<sequence>MNQEKEKEIINLDSGTVGIGTIEARTSWIWTEYDQRTPVAAPVARTCEHYTVRPNSFSGRARELTVYRRDTAAAAGAKGSGGEGVKERSRPNSEEFRCSCWWSVCVEVRLNVLFASGARSIGRLRLEDTGRWVERPTKCFRPAGALGRGENSARCWGLGIQSAD</sequence>
<gene>
    <name evidence="1" type="ORF">R1flu_016338</name>
</gene>
<reference evidence="1 2" key="1">
    <citation type="submission" date="2024-09" db="EMBL/GenBank/DDBJ databases">
        <title>Chromosome-scale assembly of Riccia fluitans.</title>
        <authorList>
            <person name="Paukszto L."/>
            <person name="Sawicki J."/>
            <person name="Karawczyk K."/>
            <person name="Piernik-Szablinska J."/>
            <person name="Szczecinska M."/>
            <person name="Mazdziarz M."/>
        </authorList>
    </citation>
    <scope>NUCLEOTIDE SEQUENCE [LARGE SCALE GENOMIC DNA]</scope>
    <source>
        <strain evidence="1">Rf_01</strain>
        <tissue evidence="1">Aerial parts of the thallus</tissue>
    </source>
</reference>
<organism evidence="1 2">
    <name type="scientific">Riccia fluitans</name>
    <dbReference type="NCBI Taxonomy" id="41844"/>
    <lineage>
        <taxon>Eukaryota</taxon>
        <taxon>Viridiplantae</taxon>
        <taxon>Streptophyta</taxon>
        <taxon>Embryophyta</taxon>
        <taxon>Marchantiophyta</taxon>
        <taxon>Marchantiopsida</taxon>
        <taxon>Marchantiidae</taxon>
        <taxon>Marchantiales</taxon>
        <taxon>Ricciaceae</taxon>
        <taxon>Riccia</taxon>
    </lineage>
</organism>
<protein>
    <submittedName>
        <fullName evidence="1">Uncharacterized protein</fullName>
    </submittedName>
</protein>
<comment type="caution">
    <text evidence="1">The sequence shown here is derived from an EMBL/GenBank/DDBJ whole genome shotgun (WGS) entry which is preliminary data.</text>
</comment>
<dbReference type="Proteomes" id="UP001605036">
    <property type="component" value="Unassembled WGS sequence"/>
</dbReference>
<dbReference type="EMBL" id="JBHFFA010000004">
    <property type="protein sequence ID" value="KAL2631652.1"/>
    <property type="molecule type" value="Genomic_DNA"/>
</dbReference>
<evidence type="ECO:0000313" key="1">
    <source>
        <dbReference type="EMBL" id="KAL2631652.1"/>
    </source>
</evidence>
<dbReference type="AlphaFoldDB" id="A0ABD1YLJ7"/>
<name>A0ABD1YLJ7_9MARC</name>
<evidence type="ECO:0000313" key="2">
    <source>
        <dbReference type="Proteomes" id="UP001605036"/>
    </source>
</evidence>
<accession>A0ABD1YLJ7</accession>